<dbReference type="Proteomes" id="UP000260351">
    <property type="component" value="Unassembled WGS sequence"/>
</dbReference>
<proteinExistence type="predicted"/>
<evidence type="ECO:0000313" key="3">
    <source>
        <dbReference type="EMBL" id="RFF32296.1"/>
    </source>
</evidence>
<keyword evidence="4" id="KW-1185">Reference proteome</keyword>
<name>A0A3E1KC37_9GAMM</name>
<dbReference type="OrthoDB" id="5800709at2"/>
<keyword evidence="1" id="KW-0732">Signal</keyword>
<accession>A0A3E1KC37</accession>
<protein>
    <submittedName>
        <fullName evidence="3">DUF4397 domain-containing protein</fullName>
    </submittedName>
</protein>
<dbReference type="EMBL" id="QUZK01000012">
    <property type="protein sequence ID" value="RFF32296.1"/>
    <property type="molecule type" value="Genomic_DNA"/>
</dbReference>
<dbReference type="InterPro" id="IPR025510">
    <property type="entry name" value="DUF4397"/>
</dbReference>
<organism evidence="3 4">
    <name type="scientific">Wenzhouxiangella sediminis</name>
    <dbReference type="NCBI Taxonomy" id="1792836"/>
    <lineage>
        <taxon>Bacteria</taxon>
        <taxon>Pseudomonadati</taxon>
        <taxon>Pseudomonadota</taxon>
        <taxon>Gammaproteobacteria</taxon>
        <taxon>Chromatiales</taxon>
        <taxon>Wenzhouxiangellaceae</taxon>
        <taxon>Wenzhouxiangella</taxon>
    </lineage>
</organism>
<sequence>MNKLVMIVGLAATFAASTVLADARVRVVHAAPFADSLEGTAVTVTANGDTLLEDFRFGDFTDYVELPAGSYDLAVFPAGSEDPAMEASVDLTDGVDYTVLATGNGSTQDLALWPLVDDAMAPGDGNLNIRVVHAAPFAASSEATEVSIRTAGGDVVNGLVGVPYFAESGYFAIPAGNYDLKVASNDGTVNYIDPLPVDLPAGLDVTVIAIGDGINQPLGILALPVGLLETRTPVDNSVNGWWTSANAAEEGLALLPIPARNQLVGSVYTYAPDGSGEQAWFTLDSGEGGFDGREAMGTLYTASGATLAGDDSANVEEAGTFGIEFLSCSEAVFTAMLDGGAEATWTLERLVDTVGCNLSDQAQ</sequence>
<gene>
    <name evidence="3" type="ORF">DZC52_02175</name>
</gene>
<evidence type="ECO:0000259" key="2">
    <source>
        <dbReference type="Pfam" id="PF14344"/>
    </source>
</evidence>
<comment type="caution">
    <text evidence="3">The sequence shown here is derived from an EMBL/GenBank/DDBJ whole genome shotgun (WGS) entry which is preliminary data.</text>
</comment>
<evidence type="ECO:0000256" key="1">
    <source>
        <dbReference type="SAM" id="SignalP"/>
    </source>
</evidence>
<feature type="signal peptide" evidence="1">
    <location>
        <begin position="1"/>
        <end position="21"/>
    </location>
</feature>
<dbReference type="RefSeq" id="WP_116649478.1">
    <property type="nucleotide sequence ID" value="NZ_QUZK01000012.1"/>
</dbReference>
<dbReference type="AlphaFoldDB" id="A0A3E1KC37"/>
<dbReference type="Pfam" id="PF14344">
    <property type="entry name" value="DUF4397"/>
    <property type="match status" value="1"/>
</dbReference>
<feature type="domain" description="DUF4397" evidence="2">
    <location>
        <begin position="23"/>
        <end position="138"/>
    </location>
</feature>
<feature type="chain" id="PRO_5017778044" evidence="1">
    <location>
        <begin position="22"/>
        <end position="363"/>
    </location>
</feature>
<evidence type="ECO:0000313" key="4">
    <source>
        <dbReference type="Proteomes" id="UP000260351"/>
    </source>
</evidence>
<reference evidence="3 4" key="1">
    <citation type="submission" date="2018-08" db="EMBL/GenBank/DDBJ databases">
        <title>Wenzhouxiangella salilacus sp. nov., a novel bacterium isolated from a saline lake in Xinjiang Province, China.</title>
        <authorList>
            <person name="Han S."/>
        </authorList>
    </citation>
    <scope>NUCLEOTIDE SEQUENCE [LARGE SCALE GENOMIC DNA]</scope>
    <source>
        <strain evidence="3 4">XDB06</strain>
    </source>
</reference>